<dbReference type="GO" id="GO:0031499">
    <property type="term" value="C:TRAMP complex"/>
    <property type="evidence" value="ECO:0007669"/>
    <property type="project" value="TreeGrafter"/>
</dbReference>
<feature type="domain" description="Poly(A) RNA polymerase mitochondrial-like central palm" evidence="2">
    <location>
        <begin position="755"/>
        <end position="870"/>
    </location>
</feature>
<dbReference type="GO" id="GO:0005730">
    <property type="term" value="C:nucleolus"/>
    <property type="evidence" value="ECO:0007669"/>
    <property type="project" value="TreeGrafter"/>
</dbReference>
<evidence type="ECO:0000259" key="2">
    <source>
        <dbReference type="Pfam" id="PF22600"/>
    </source>
</evidence>
<evidence type="ECO:0000256" key="1">
    <source>
        <dbReference type="SAM" id="MobiDB-lite"/>
    </source>
</evidence>
<feature type="region of interest" description="Disordered" evidence="1">
    <location>
        <begin position="695"/>
        <end position="714"/>
    </location>
</feature>
<feature type="compositionally biased region" description="Low complexity" evidence="1">
    <location>
        <begin position="481"/>
        <end position="497"/>
    </location>
</feature>
<proteinExistence type="predicted"/>
<dbReference type="InterPro" id="IPR043519">
    <property type="entry name" value="NT_sf"/>
</dbReference>
<dbReference type="RefSeq" id="XP_009828542.1">
    <property type="nucleotide sequence ID" value="XM_009830240.1"/>
</dbReference>
<feature type="compositionally biased region" description="Pro residues" evidence="1">
    <location>
        <begin position="464"/>
        <end position="474"/>
    </location>
</feature>
<gene>
    <name evidence="3" type="ORF">H257_05377</name>
</gene>
<feature type="compositionally biased region" description="Basic residues" evidence="1">
    <location>
        <begin position="372"/>
        <end position="389"/>
    </location>
</feature>
<dbReference type="EMBL" id="KI913123">
    <property type="protein sequence ID" value="ETV81805.1"/>
    <property type="molecule type" value="Genomic_DNA"/>
</dbReference>
<feature type="compositionally biased region" description="Polar residues" evidence="1">
    <location>
        <begin position="639"/>
        <end position="649"/>
    </location>
</feature>
<dbReference type="GO" id="GO:1990817">
    <property type="term" value="F:poly(A) RNA polymerase activity"/>
    <property type="evidence" value="ECO:0007669"/>
    <property type="project" value="InterPro"/>
</dbReference>
<reference evidence="3" key="1">
    <citation type="submission" date="2013-12" db="EMBL/GenBank/DDBJ databases">
        <title>The Genome Sequence of Aphanomyces astaci APO3.</title>
        <authorList>
            <consortium name="The Broad Institute Genomics Platform"/>
            <person name="Russ C."/>
            <person name="Tyler B."/>
            <person name="van West P."/>
            <person name="Dieguez-Uribeondo J."/>
            <person name="Young S.K."/>
            <person name="Zeng Q."/>
            <person name="Gargeya S."/>
            <person name="Fitzgerald M."/>
            <person name="Abouelleil A."/>
            <person name="Alvarado L."/>
            <person name="Chapman S.B."/>
            <person name="Gainer-Dewar J."/>
            <person name="Goldberg J."/>
            <person name="Griggs A."/>
            <person name="Gujja S."/>
            <person name="Hansen M."/>
            <person name="Howarth C."/>
            <person name="Imamovic A."/>
            <person name="Ireland A."/>
            <person name="Larimer J."/>
            <person name="McCowan C."/>
            <person name="Murphy C."/>
            <person name="Pearson M."/>
            <person name="Poon T.W."/>
            <person name="Priest M."/>
            <person name="Roberts A."/>
            <person name="Saif S."/>
            <person name="Shea T."/>
            <person name="Sykes S."/>
            <person name="Wortman J."/>
            <person name="Nusbaum C."/>
            <person name="Birren B."/>
        </authorList>
    </citation>
    <scope>NUCLEOTIDE SEQUENCE [LARGE SCALE GENOMIC DNA]</scope>
    <source>
        <strain evidence="3">APO3</strain>
    </source>
</reference>
<dbReference type="AlphaFoldDB" id="W4GPY9"/>
<dbReference type="Pfam" id="PF22600">
    <property type="entry name" value="MTPAP-like_central"/>
    <property type="match status" value="1"/>
</dbReference>
<dbReference type="CDD" id="cd05402">
    <property type="entry name" value="NT_PAP_TUTase"/>
    <property type="match status" value="1"/>
</dbReference>
<dbReference type="InterPro" id="IPR045862">
    <property type="entry name" value="Trf4-like"/>
</dbReference>
<dbReference type="GeneID" id="20807373"/>
<feature type="region of interest" description="Disordered" evidence="1">
    <location>
        <begin position="439"/>
        <end position="546"/>
    </location>
</feature>
<dbReference type="SUPFAM" id="SSF81301">
    <property type="entry name" value="Nucleotidyltransferase"/>
    <property type="match status" value="1"/>
</dbReference>
<feature type="region of interest" description="Disordered" evidence="1">
    <location>
        <begin position="594"/>
        <end position="649"/>
    </location>
</feature>
<accession>W4GPY9</accession>
<dbReference type="SUPFAM" id="SSF81631">
    <property type="entry name" value="PAP/OAS1 substrate-binding domain"/>
    <property type="match status" value="1"/>
</dbReference>
<feature type="compositionally biased region" description="Basic residues" evidence="1">
    <location>
        <begin position="450"/>
        <end position="460"/>
    </location>
</feature>
<dbReference type="STRING" id="112090.W4GPY9"/>
<dbReference type="InterPro" id="IPR054708">
    <property type="entry name" value="MTPAP-like_central"/>
</dbReference>
<organism evidence="3">
    <name type="scientific">Aphanomyces astaci</name>
    <name type="common">Crayfish plague agent</name>
    <dbReference type="NCBI Taxonomy" id="112090"/>
    <lineage>
        <taxon>Eukaryota</taxon>
        <taxon>Sar</taxon>
        <taxon>Stramenopiles</taxon>
        <taxon>Oomycota</taxon>
        <taxon>Saprolegniomycetes</taxon>
        <taxon>Saprolegniales</taxon>
        <taxon>Verrucalvaceae</taxon>
        <taxon>Aphanomyces</taxon>
    </lineage>
</organism>
<feature type="compositionally biased region" description="Low complexity" evidence="1">
    <location>
        <begin position="604"/>
        <end position="628"/>
    </location>
</feature>
<feature type="compositionally biased region" description="Pro residues" evidence="1">
    <location>
        <begin position="698"/>
        <end position="707"/>
    </location>
</feature>
<dbReference type="PANTHER" id="PTHR23092:SF48">
    <property type="entry name" value="NUCLEOTIDYLTRANSFERASE FAMILY PROTEIN"/>
    <property type="match status" value="1"/>
</dbReference>
<dbReference type="GO" id="GO:0031123">
    <property type="term" value="P:RNA 3'-end processing"/>
    <property type="evidence" value="ECO:0007669"/>
    <property type="project" value="TreeGrafter"/>
</dbReference>
<dbReference type="GO" id="GO:0003729">
    <property type="term" value="F:mRNA binding"/>
    <property type="evidence" value="ECO:0007669"/>
    <property type="project" value="TreeGrafter"/>
</dbReference>
<dbReference type="Gene3D" id="1.10.1410.10">
    <property type="match status" value="1"/>
</dbReference>
<dbReference type="VEuPathDB" id="FungiDB:H257_05377"/>
<dbReference type="PANTHER" id="PTHR23092">
    <property type="entry name" value="POLY(A) RNA POLYMERASE"/>
    <property type="match status" value="1"/>
</dbReference>
<sequence length="1017" mass="112463">MDPRRNERDRLVHALAEFASFFANESKRRRQKSRHDKSPRNDVLAWLGQLTPMERAAVTSTVDVSFVRLVIQMMAAPKSKSRSVDEFHVLRTTSKQGKVSLPFTSRSTFSRRPVTTTRDGDELIIPHSRAFDVAASTVVSSMRLSNTHKSCDTVGPCISLIGNLTSFVALMDTVTFGHFLEQPPEAATWKDLPWSELPWLGTYGYYPLATYVAHQMELQLWRHFRLAKQTTTSTAIPKVGLLATSHLALEWHQACPRVQIDTCRRLAISTTCLVQSLHSNPTSLACVQSSLGLLLEIMSPPRSTYASCCNSVADTAPGTSTWFSCSLVEAGSRPQFAMVKLLWAEELQAECAALLRRSLELPATNDDATTKNKTKQSKKKAHARQRKLKQRDASLHRSRLDAVLGQLKRTVRLKTKQQQATTSLVAAVLSDLVSQVCHQLLRPPPPPTRIPKRKPPKKIKPPTSSSPPELPVTPPRRVLKLHLTSPSPLSSSMAGSPPRTPPYYDPFPSQGGGPPLHTSHFFPSPRRQPASFHHPPMSFADLDTPSDETSFFLPQLFQEDAMPTADWSVTPSFPAMDWPHSFQWRHSETRLPTWMMEQPPKSPSKPSQPTSLPPSTTTSTTTTTTDNQPRPPPHPTWTMVDQSTQATTSVDISQETVAELQSIIDSNAKTTAALQVEVTQLQNTVRELQAAVFALQQPKPPPPPPPSSTTSTRSNNLFVSVPASVLPPKTKLHWDICEFVTHLQAETHSRLAAHTAVSRFCVSAVQALWPRAQVRPYGSFVTGLSLPSSDLDLVICLPKVRRDEPAEAPGVLEGRNAIKETWQQHLARKLRSESWVVPESVKTIPNASIPIITLVTTAPYHVRLDISFEGPGHNGLATNDLVHSFLHQLPALLPLMLVLKTFVIDRGLGVAYTGGLSSYALLLLVTRFLQEFEVTNRTCHPEAVSTQCNLIVSSQSRTDFGTMLLGFLYFYGSKFDPRQTGISVSVLFRSGCTGAAALDRHRHDHVVAQCAHGARPV</sequence>
<dbReference type="OrthoDB" id="273917at2759"/>
<name>W4GPY9_APHAT</name>
<feature type="region of interest" description="Disordered" evidence="1">
    <location>
        <begin position="365"/>
        <end position="397"/>
    </location>
</feature>
<evidence type="ECO:0000313" key="3">
    <source>
        <dbReference type="EMBL" id="ETV81805.1"/>
    </source>
</evidence>
<dbReference type="Gene3D" id="3.30.460.10">
    <property type="entry name" value="Beta Polymerase, domain 2"/>
    <property type="match status" value="1"/>
</dbReference>
<dbReference type="GO" id="GO:0043634">
    <property type="term" value="P:polyadenylation-dependent ncRNA catabolic process"/>
    <property type="evidence" value="ECO:0007669"/>
    <property type="project" value="TreeGrafter"/>
</dbReference>
<protein>
    <recommendedName>
        <fullName evidence="2">Poly(A) RNA polymerase mitochondrial-like central palm domain-containing protein</fullName>
    </recommendedName>
</protein>